<keyword evidence="3" id="KW-1185">Reference proteome</keyword>
<reference evidence="3" key="1">
    <citation type="submission" date="2017-11" db="EMBL/GenBank/DDBJ databases">
        <authorList>
            <person name="Chan K.G."/>
            <person name="Lee L.S."/>
        </authorList>
    </citation>
    <scope>NUCLEOTIDE SEQUENCE [LARGE SCALE GENOMIC DNA]</scope>
    <source>
        <strain evidence="3">DSM 100970</strain>
    </source>
</reference>
<dbReference type="GO" id="GO:0006270">
    <property type="term" value="P:DNA replication initiation"/>
    <property type="evidence" value="ECO:0007669"/>
    <property type="project" value="TreeGrafter"/>
</dbReference>
<dbReference type="GO" id="GO:0003688">
    <property type="term" value="F:DNA replication origin binding"/>
    <property type="evidence" value="ECO:0007669"/>
    <property type="project" value="TreeGrafter"/>
</dbReference>
<sequence length="223" mass="25050">MADQQLLDLFSQEPDFSNFIAAGNEIVVSGLQNFATQFTHIYGAHLAGKTHLLKAWTNLAEAKGKSSVYIDVSELDNDFLDAVKSGLYRFIAIDNIDLASEDGQIIIFDIFNYIRLNHVDNYLLTSACKNLTSANLREDLKTRIYSGMVFNLKSLSDEELMNALLVYTKREGIKFGKGELNYLLKNYTRNLGLLIALINKVSQIALVEKKNITIPLLKSCMVE</sequence>
<dbReference type="InterPro" id="IPR055199">
    <property type="entry name" value="Hda_lid"/>
</dbReference>
<gene>
    <name evidence="2" type="ORF">CUN60_08595</name>
</gene>
<dbReference type="PANTHER" id="PTHR30050:SF5">
    <property type="entry name" value="DNAA REGULATORY INACTIVATOR HDA"/>
    <property type="match status" value="1"/>
</dbReference>
<proteinExistence type="predicted"/>
<dbReference type="InterPro" id="IPR027417">
    <property type="entry name" value="P-loop_NTPase"/>
</dbReference>
<protein>
    <recommendedName>
        <fullName evidence="1">Hda lid domain-containing protein</fullName>
    </recommendedName>
</protein>
<dbReference type="OrthoDB" id="9784878at2"/>
<dbReference type="Gene3D" id="1.10.8.60">
    <property type="match status" value="1"/>
</dbReference>
<accession>A0A2I7N7C5</accession>
<dbReference type="EMBL" id="CP024847">
    <property type="protein sequence ID" value="AUR52351.1"/>
    <property type="molecule type" value="Genomic_DNA"/>
</dbReference>
<dbReference type="AlphaFoldDB" id="A0A2I7N7C5"/>
<feature type="domain" description="Hda lid" evidence="1">
    <location>
        <begin position="157"/>
        <end position="221"/>
    </location>
</feature>
<evidence type="ECO:0000313" key="3">
    <source>
        <dbReference type="Proteomes" id="UP000236655"/>
    </source>
</evidence>
<dbReference type="SUPFAM" id="SSF52540">
    <property type="entry name" value="P-loop containing nucleoside triphosphate hydrolases"/>
    <property type="match status" value="1"/>
</dbReference>
<dbReference type="KEGG" id="nba:CUN60_08595"/>
<dbReference type="Gene3D" id="3.40.50.300">
    <property type="entry name" value="P-loop containing nucleotide triphosphate hydrolases"/>
    <property type="match status" value="1"/>
</dbReference>
<organism evidence="2 3">
    <name type="scientific">Aquella oligotrophica</name>
    <dbReference type="NCBI Taxonomy" id="2067065"/>
    <lineage>
        <taxon>Bacteria</taxon>
        <taxon>Pseudomonadati</taxon>
        <taxon>Pseudomonadota</taxon>
        <taxon>Betaproteobacteria</taxon>
        <taxon>Neisseriales</taxon>
        <taxon>Neisseriaceae</taxon>
        <taxon>Aquella</taxon>
    </lineage>
</organism>
<dbReference type="GO" id="GO:0005886">
    <property type="term" value="C:plasma membrane"/>
    <property type="evidence" value="ECO:0007669"/>
    <property type="project" value="TreeGrafter"/>
</dbReference>
<evidence type="ECO:0000259" key="1">
    <source>
        <dbReference type="Pfam" id="PF22688"/>
    </source>
</evidence>
<dbReference type="Pfam" id="PF22688">
    <property type="entry name" value="Hda_lid"/>
    <property type="match status" value="1"/>
</dbReference>
<name>A0A2I7N7C5_9NEIS</name>
<dbReference type="RefSeq" id="WP_102951644.1">
    <property type="nucleotide sequence ID" value="NZ_CP024847.1"/>
</dbReference>
<dbReference type="Proteomes" id="UP000236655">
    <property type="component" value="Chromosome"/>
</dbReference>
<dbReference type="PANTHER" id="PTHR30050">
    <property type="entry name" value="CHROMOSOMAL REPLICATION INITIATOR PROTEIN DNAA"/>
    <property type="match status" value="1"/>
</dbReference>
<evidence type="ECO:0000313" key="2">
    <source>
        <dbReference type="EMBL" id="AUR52351.1"/>
    </source>
</evidence>